<dbReference type="SMART" id="SM00267">
    <property type="entry name" value="GGDEF"/>
    <property type="match status" value="1"/>
</dbReference>
<dbReference type="InterPro" id="IPR050469">
    <property type="entry name" value="Diguanylate_Cyclase"/>
</dbReference>
<comment type="cofactor">
    <cofactor evidence="1">
        <name>Mg(2+)</name>
        <dbReference type="ChEBI" id="CHEBI:18420"/>
    </cofactor>
</comment>
<keyword evidence="4" id="KW-0812">Transmembrane</keyword>
<evidence type="ECO:0000256" key="3">
    <source>
        <dbReference type="ARBA" id="ARBA00034247"/>
    </source>
</evidence>
<evidence type="ECO:0000256" key="2">
    <source>
        <dbReference type="ARBA" id="ARBA00012528"/>
    </source>
</evidence>
<dbReference type="Pfam" id="PF00990">
    <property type="entry name" value="GGDEF"/>
    <property type="match status" value="1"/>
</dbReference>
<feature type="signal peptide" evidence="5">
    <location>
        <begin position="1"/>
        <end position="26"/>
    </location>
</feature>
<proteinExistence type="predicted"/>
<reference evidence="7 8" key="1">
    <citation type="journal article" date="2011" name="Front. Microbiol.">
        <title>Genomic signatures of strain selection and enhancement in Bacillus atrophaeus var. globigii, a historical biowarfare simulant.</title>
        <authorList>
            <person name="Gibbons H.S."/>
            <person name="Broomall S.M."/>
            <person name="McNew L.A."/>
            <person name="Daligault H."/>
            <person name="Chapman C."/>
            <person name="Bruce D."/>
            <person name="Karavis M."/>
            <person name="Krepps M."/>
            <person name="McGregor P.A."/>
            <person name="Hong C."/>
            <person name="Park K.H."/>
            <person name="Akmal A."/>
            <person name="Feldman A."/>
            <person name="Lin J.S."/>
            <person name="Chang W.E."/>
            <person name="Higgs B.W."/>
            <person name="Demirev P."/>
            <person name="Lindquist J."/>
            <person name="Liem A."/>
            <person name="Fochler E."/>
            <person name="Read T.D."/>
            <person name="Tapia R."/>
            <person name="Johnson S."/>
            <person name="Bishop-Lilly K.A."/>
            <person name="Detter C."/>
            <person name="Han C."/>
            <person name="Sozhamannan S."/>
            <person name="Rosenzweig C.N."/>
            <person name="Skowronski E.W."/>
        </authorList>
    </citation>
    <scope>NUCLEOTIDE SEQUENCE [LARGE SCALE GENOMIC DNA]</scope>
    <source>
        <strain evidence="7 8">Y4G10-17</strain>
    </source>
</reference>
<feature type="domain" description="GGDEF" evidence="6">
    <location>
        <begin position="505"/>
        <end position="643"/>
    </location>
</feature>
<evidence type="ECO:0000259" key="6">
    <source>
        <dbReference type="PROSITE" id="PS50887"/>
    </source>
</evidence>
<dbReference type="EMBL" id="PIPO01000004">
    <property type="protein sequence ID" value="RUO32493.1"/>
    <property type="molecule type" value="Genomic_DNA"/>
</dbReference>
<keyword evidence="4" id="KW-1133">Transmembrane helix</keyword>
<dbReference type="RefSeq" id="WP_126799268.1">
    <property type="nucleotide sequence ID" value="NZ_PIPO01000004.1"/>
</dbReference>
<dbReference type="NCBIfam" id="TIGR00254">
    <property type="entry name" value="GGDEF"/>
    <property type="match status" value="1"/>
</dbReference>
<evidence type="ECO:0000313" key="8">
    <source>
        <dbReference type="Proteomes" id="UP000287823"/>
    </source>
</evidence>
<comment type="caution">
    <text evidence="7">The sequence shown here is derived from an EMBL/GenBank/DDBJ whole genome shotgun (WGS) entry which is preliminary data.</text>
</comment>
<dbReference type="EC" id="2.7.7.65" evidence="2"/>
<comment type="catalytic activity">
    <reaction evidence="3">
        <text>2 GTP = 3',3'-c-di-GMP + 2 diphosphate</text>
        <dbReference type="Rhea" id="RHEA:24898"/>
        <dbReference type="ChEBI" id="CHEBI:33019"/>
        <dbReference type="ChEBI" id="CHEBI:37565"/>
        <dbReference type="ChEBI" id="CHEBI:58805"/>
        <dbReference type="EC" id="2.7.7.65"/>
    </reaction>
</comment>
<evidence type="ECO:0000256" key="1">
    <source>
        <dbReference type="ARBA" id="ARBA00001946"/>
    </source>
</evidence>
<keyword evidence="5" id="KW-0732">Signal</keyword>
<keyword evidence="8" id="KW-1185">Reference proteome</keyword>
<evidence type="ECO:0000313" key="7">
    <source>
        <dbReference type="EMBL" id="RUO32493.1"/>
    </source>
</evidence>
<protein>
    <recommendedName>
        <fullName evidence="2">diguanylate cyclase</fullName>
        <ecNumber evidence="2">2.7.7.65</ecNumber>
    </recommendedName>
</protein>
<evidence type="ECO:0000256" key="4">
    <source>
        <dbReference type="SAM" id="Phobius"/>
    </source>
</evidence>
<dbReference type="InterPro" id="IPR029787">
    <property type="entry name" value="Nucleotide_cyclase"/>
</dbReference>
<name>A0A432WFC5_9GAMM</name>
<dbReference type="InterPro" id="IPR000160">
    <property type="entry name" value="GGDEF_dom"/>
</dbReference>
<feature type="chain" id="PRO_5019496835" description="diguanylate cyclase" evidence="5">
    <location>
        <begin position="27"/>
        <end position="681"/>
    </location>
</feature>
<dbReference type="PANTHER" id="PTHR45138">
    <property type="entry name" value="REGULATORY COMPONENTS OF SENSORY TRANSDUCTION SYSTEM"/>
    <property type="match status" value="1"/>
</dbReference>
<gene>
    <name evidence="7" type="ORF">CWE14_10130</name>
</gene>
<feature type="transmembrane region" description="Helical" evidence="4">
    <location>
        <begin position="438"/>
        <end position="457"/>
    </location>
</feature>
<sequence>MLSWTTLRSWSYITCLYLCSLGLAQAFESGTDSELEAQLDAIIEVGFYPPDRDAFNAILDSLDPAQTPLDSYVRAKAYQAFQAGLRDGDMDQAFAILTELETITDEQGSEDARFEVLASESHLLLEVNDMSAAMTRIPQLQTEVERVTNPRLRFFGFHLIARILKQNSQYDEALQYFVKSHDEVGREDTPLNRRRRIFINLNMARLHAELRNDETALEIASDAIAYAKDVEIYTRLPDLYLVQGFVQGQEGPSQQALESYTQATEWAERLDDGRARLIGRNNAGSILIMLERYDEAKAVLNEGVALSKTLNRESDAEVMRFNLGYIEVAEGRAEQGLATMEAALENFRSSGRRAEVADWLSYLAEAYEMAGAYQRQAQTLIEQRQLREEIFRSERDRVISELHLRFETEQQNRRIEMLRQRSELQQGELENQRLHQRIVVLGVIVVVLAALTLWLAYRSTQRANAKLNQANRELQVKSTRDPLTGLFNRRSLQEFMAQHSRLPGEKDALFLIDIDFFKQINDRQGHAAGDLVLSELASRLRSVCRDSDLVVRWGGEEFLIFLRNTSVEALPEFSRRLLQAVAGKPVQLQDQETEVTATAGLITLPLAGHQGTELEWEHALQIADLLLYYGKSHGRNQVNGVIGITTQQHAEVEAALYSDISKAIDNDWVELIQVVGAQRTG</sequence>
<dbReference type="Gene3D" id="3.30.70.270">
    <property type="match status" value="1"/>
</dbReference>
<dbReference type="Gene3D" id="1.25.40.10">
    <property type="entry name" value="Tetratricopeptide repeat domain"/>
    <property type="match status" value="2"/>
</dbReference>
<evidence type="ECO:0000256" key="5">
    <source>
        <dbReference type="SAM" id="SignalP"/>
    </source>
</evidence>
<dbReference type="GO" id="GO:0052621">
    <property type="term" value="F:diguanylate cyclase activity"/>
    <property type="evidence" value="ECO:0007669"/>
    <property type="project" value="UniProtKB-EC"/>
</dbReference>
<dbReference type="PANTHER" id="PTHR45138:SF9">
    <property type="entry name" value="DIGUANYLATE CYCLASE DGCM-RELATED"/>
    <property type="match status" value="1"/>
</dbReference>
<dbReference type="SUPFAM" id="SSF48452">
    <property type="entry name" value="TPR-like"/>
    <property type="match status" value="2"/>
</dbReference>
<keyword evidence="4" id="KW-0472">Membrane</keyword>
<dbReference type="CDD" id="cd01949">
    <property type="entry name" value="GGDEF"/>
    <property type="match status" value="1"/>
</dbReference>
<dbReference type="AlphaFoldDB" id="A0A432WFC5"/>
<dbReference type="FunFam" id="3.30.70.270:FF:000001">
    <property type="entry name" value="Diguanylate cyclase domain protein"/>
    <property type="match status" value="1"/>
</dbReference>
<dbReference type="PROSITE" id="PS50887">
    <property type="entry name" value="GGDEF"/>
    <property type="match status" value="1"/>
</dbReference>
<organism evidence="7 8">
    <name type="scientific">Aliidiomarina soli</name>
    <dbReference type="NCBI Taxonomy" id="1928574"/>
    <lineage>
        <taxon>Bacteria</taxon>
        <taxon>Pseudomonadati</taxon>
        <taxon>Pseudomonadota</taxon>
        <taxon>Gammaproteobacteria</taxon>
        <taxon>Alteromonadales</taxon>
        <taxon>Idiomarinaceae</taxon>
        <taxon>Aliidiomarina</taxon>
    </lineage>
</organism>
<dbReference type="InterPro" id="IPR011990">
    <property type="entry name" value="TPR-like_helical_dom_sf"/>
</dbReference>
<dbReference type="SUPFAM" id="SSF55073">
    <property type="entry name" value="Nucleotide cyclase"/>
    <property type="match status" value="1"/>
</dbReference>
<dbReference type="Proteomes" id="UP000287823">
    <property type="component" value="Unassembled WGS sequence"/>
</dbReference>
<dbReference type="InterPro" id="IPR043128">
    <property type="entry name" value="Rev_trsase/Diguanyl_cyclase"/>
</dbReference>
<accession>A0A432WFC5</accession>